<comment type="similarity">
    <text evidence="2">Belongs to the bacterial solute-binding protein 5 family.</text>
</comment>
<comment type="subcellular location">
    <subcellularLocation>
        <location evidence="1">Periplasm</location>
    </subcellularLocation>
</comment>
<dbReference type="GO" id="GO:0043190">
    <property type="term" value="C:ATP-binding cassette (ABC) transporter complex"/>
    <property type="evidence" value="ECO:0007669"/>
    <property type="project" value="InterPro"/>
</dbReference>
<dbReference type="PIRSF" id="PIRSF002741">
    <property type="entry name" value="MppA"/>
    <property type="match status" value="1"/>
</dbReference>
<sequence length="542" mass="59221">MTKTNTDSIRRSVLGAALALTAGFIVVPAGALHAEGGTVLKSVPSSDLAILDPIWTTAQITGEHSFLIYDTLFSIDSSGMAQPQMLESYSVSDDGLSYTFVLRDGLTFHDGTPVEAADCVASVERWSKRRPDGEMMNAYGAKWAVVDARTFTLTLDKPYSNVEAGLGDNARPAFIMRQEDAATDAFEQIKTAVGSGPYMFDEEAWRPGSKVVYHKFAEYVPRSEPSDGFAGGKVAGPDTIEWTVIPDSATAVNALIAGEVDMVISPTPDLLPLLDADPNIETMTLSPIGFQGMLRFNSLATPTDKAGVRKAINLVVQAHQEEYLSAMVGLPENYRVCLTPMVCGSPYETMVGTEQFTDVDVKAKVAEYLEEAGYADEPVVVLDPTDQQALHSMILVLAQQLRDVGINVDLQATDWGTVSKRRTTKAGPAEDPNGYNIFPTWWGANSMLNPITNVPLNTAPGGENWYGWPSDETLESLRLSFADARTEEEKQKIVDDIQQRFFDVMPYVWVGQYFAPMGYRTDRIDGIVSGGTPVYWNITLKD</sequence>
<dbReference type="GO" id="GO:0015833">
    <property type="term" value="P:peptide transport"/>
    <property type="evidence" value="ECO:0007669"/>
    <property type="project" value="TreeGrafter"/>
</dbReference>
<dbReference type="InterPro" id="IPR039424">
    <property type="entry name" value="SBP_5"/>
</dbReference>
<dbReference type="Gene3D" id="3.90.76.10">
    <property type="entry name" value="Dipeptide-binding Protein, Domain 1"/>
    <property type="match status" value="1"/>
</dbReference>
<reference evidence="6" key="1">
    <citation type="journal article" date="2019" name="Int. J. Syst. Evol. Microbiol.">
        <title>The Global Catalogue of Microorganisms (GCM) 10K type strain sequencing project: providing services to taxonomists for standard genome sequencing and annotation.</title>
        <authorList>
            <consortium name="The Broad Institute Genomics Platform"/>
            <consortium name="The Broad Institute Genome Sequencing Center for Infectious Disease"/>
            <person name="Wu L."/>
            <person name="Ma J."/>
        </authorList>
    </citation>
    <scope>NUCLEOTIDE SEQUENCE [LARGE SCALE GENOMIC DNA]</scope>
    <source>
        <strain evidence="6">CGMCC 1.12664</strain>
    </source>
</reference>
<dbReference type="EMBL" id="BMFJ01000002">
    <property type="protein sequence ID" value="GGE46905.1"/>
    <property type="molecule type" value="Genomic_DNA"/>
</dbReference>
<dbReference type="PANTHER" id="PTHR30290">
    <property type="entry name" value="PERIPLASMIC BINDING COMPONENT OF ABC TRANSPORTER"/>
    <property type="match status" value="1"/>
</dbReference>
<dbReference type="InterPro" id="IPR000914">
    <property type="entry name" value="SBP_5_dom"/>
</dbReference>
<dbReference type="InterPro" id="IPR030678">
    <property type="entry name" value="Peptide/Ni-bd"/>
</dbReference>
<dbReference type="InterPro" id="IPR006311">
    <property type="entry name" value="TAT_signal"/>
</dbReference>
<protein>
    <submittedName>
        <fullName evidence="5">ABC transporter substrate-binding protein</fullName>
    </submittedName>
</protein>
<dbReference type="Pfam" id="PF00496">
    <property type="entry name" value="SBP_bac_5"/>
    <property type="match status" value="1"/>
</dbReference>
<feature type="domain" description="Solute-binding protein family 5" evidence="4">
    <location>
        <begin position="82"/>
        <end position="449"/>
    </location>
</feature>
<name>A0A917AEG4_9RHOB</name>
<comment type="caution">
    <text evidence="5">The sequence shown here is derived from an EMBL/GenBank/DDBJ whole genome shotgun (WGS) entry which is preliminary data.</text>
</comment>
<evidence type="ECO:0000256" key="3">
    <source>
        <dbReference type="ARBA" id="ARBA00022729"/>
    </source>
</evidence>
<dbReference type="PROSITE" id="PS51318">
    <property type="entry name" value="TAT"/>
    <property type="match status" value="1"/>
</dbReference>
<dbReference type="Proteomes" id="UP000612855">
    <property type="component" value="Unassembled WGS sequence"/>
</dbReference>
<gene>
    <name evidence="5" type="ORF">GCM10011360_37670</name>
</gene>
<evidence type="ECO:0000313" key="6">
    <source>
        <dbReference type="Proteomes" id="UP000612855"/>
    </source>
</evidence>
<accession>A0A917AEG4</accession>
<dbReference type="RefSeq" id="WP_188479362.1">
    <property type="nucleotide sequence ID" value="NZ_BMFJ01000002.1"/>
</dbReference>
<keyword evidence="6" id="KW-1185">Reference proteome</keyword>
<proteinExistence type="inferred from homology"/>
<dbReference type="SUPFAM" id="SSF53850">
    <property type="entry name" value="Periplasmic binding protein-like II"/>
    <property type="match status" value="1"/>
</dbReference>
<keyword evidence="3" id="KW-0732">Signal</keyword>
<dbReference type="Gene3D" id="3.10.105.10">
    <property type="entry name" value="Dipeptide-binding Protein, Domain 3"/>
    <property type="match status" value="1"/>
</dbReference>
<dbReference type="PANTHER" id="PTHR30290:SF38">
    <property type="entry name" value="D,D-DIPEPTIDE-BINDING PERIPLASMIC PROTEIN DDPA-RELATED"/>
    <property type="match status" value="1"/>
</dbReference>
<dbReference type="GO" id="GO:0030288">
    <property type="term" value="C:outer membrane-bounded periplasmic space"/>
    <property type="evidence" value="ECO:0007669"/>
    <property type="project" value="UniProtKB-ARBA"/>
</dbReference>
<evidence type="ECO:0000256" key="2">
    <source>
        <dbReference type="ARBA" id="ARBA00005695"/>
    </source>
</evidence>
<evidence type="ECO:0000256" key="1">
    <source>
        <dbReference type="ARBA" id="ARBA00004418"/>
    </source>
</evidence>
<dbReference type="Gene3D" id="3.40.190.10">
    <property type="entry name" value="Periplasmic binding protein-like II"/>
    <property type="match status" value="1"/>
</dbReference>
<organism evidence="5 6">
    <name type="scientific">Primorskyibacter flagellatus</name>
    <dbReference type="NCBI Taxonomy" id="1387277"/>
    <lineage>
        <taxon>Bacteria</taxon>
        <taxon>Pseudomonadati</taxon>
        <taxon>Pseudomonadota</taxon>
        <taxon>Alphaproteobacteria</taxon>
        <taxon>Rhodobacterales</taxon>
        <taxon>Roseobacteraceae</taxon>
        <taxon>Primorskyibacter</taxon>
    </lineage>
</organism>
<dbReference type="CDD" id="cd08502">
    <property type="entry name" value="PBP2_NikA_DppA_OppA_like_16"/>
    <property type="match status" value="1"/>
</dbReference>
<dbReference type="AlphaFoldDB" id="A0A917AEG4"/>
<dbReference type="GO" id="GO:1904680">
    <property type="term" value="F:peptide transmembrane transporter activity"/>
    <property type="evidence" value="ECO:0007669"/>
    <property type="project" value="TreeGrafter"/>
</dbReference>
<evidence type="ECO:0000313" key="5">
    <source>
        <dbReference type="EMBL" id="GGE46905.1"/>
    </source>
</evidence>
<evidence type="ECO:0000259" key="4">
    <source>
        <dbReference type="Pfam" id="PF00496"/>
    </source>
</evidence>